<gene>
    <name evidence="1" type="primary">Acey_s0019.g3864</name>
    <name evidence="1" type="ORF">Y032_0019g3864</name>
</gene>
<dbReference type="Proteomes" id="UP000024635">
    <property type="component" value="Unassembled WGS sequence"/>
</dbReference>
<evidence type="ECO:0000313" key="1">
    <source>
        <dbReference type="EMBL" id="EYC21505.1"/>
    </source>
</evidence>
<name>A0A016V234_9BILA</name>
<comment type="caution">
    <text evidence="1">The sequence shown here is derived from an EMBL/GenBank/DDBJ whole genome shotgun (WGS) entry which is preliminary data.</text>
</comment>
<organism evidence="1 2">
    <name type="scientific">Ancylostoma ceylanicum</name>
    <dbReference type="NCBI Taxonomy" id="53326"/>
    <lineage>
        <taxon>Eukaryota</taxon>
        <taxon>Metazoa</taxon>
        <taxon>Ecdysozoa</taxon>
        <taxon>Nematoda</taxon>
        <taxon>Chromadorea</taxon>
        <taxon>Rhabditida</taxon>
        <taxon>Rhabditina</taxon>
        <taxon>Rhabditomorpha</taxon>
        <taxon>Strongyloidea</taxon>
        <taxon>Ancylostomatidae</taxon>
        <taxon>Ancylostomatinae</taxon>
        <taxon>Ancylostoma</taxon>
    </lineage>
</organism>
<keyword evidence="2" id="KW-1185">Reference proteome</keyword>
<reference evidence="2" key="1">
    <citation type="journal article" date="2015" name="Nat. Genet.">
        <title>The genome and transcriptome of the zoonotic hookworm Ancylostoma ceylanicum identify infection-specific gene families.</title>
        <authorList>
            <person name="Schwarz E.M."/>
            <person name="Hu Y."/>
            <person name="Antoshechkin I."/>
            <person name="Miller M.M."/>
            <person name="Sternberg P.W."/>
            <person name="Aroian R.V."/>
        </authorList>
    </citation>
    <scope>NUCLEOTIDE SEQUENCE</scope>
    <source>
        <strain evidence="2">HY135</strain>
    </source>
</reference>
<sequence length="75" mass="8950">MPFLNNKIILYTYYINGATVVQPPIFRLHFFIQKCWPTTAYFCYSLLPSRLRSESTFLAFHQLHCRLLIPHLLCQ</sequence>
<dbReference type="AlphaFoldDB" id="A0A016V234"/>
<dbReference type="EMBL" id="JARK01001355">
    <property type="protein sequence ID" value="EYC21505.1"/>
    <property type="molecule type" value="Genomic_DNA"/>
</dbReference>
<proteinExistence type="predicted"/>
<protein>
    <submittedName>
        <fullName evidence="1">Uncharacterized protein</fullName>
    </submittedName>
</protein>
<accession>A0A016V234</accession>
<evidence type="ECO:0000313" key="2">
    <source>
        <dbReference type="Proteomes" id="UP000024635"/>
    </source>
</evidence>